<keyword evidence="2 6" id="KW-0812">Transmembrane</keyword>
<dbReference type="OrthoDB" id="3358017at2759"/>
<evidence type="ECO:0000256" key="7">
    <source>
        <dbReference type="SAM" id="SignalP"/>
    </source>
</evidence>
<evidence type="ECO:0000256" key="6">
    <source>
        <dbReference type="SAM" id="Phobius"/>
    </source>
</evidence>
<feature type="transmembrane region" description="Helical" evidence="6">
    <location>
        <begin position="54"/>
        <end position="72"/>
    </location>
</feature>
<keyword evidence="9" id="KW-1185">Reference proteome</keyword>
<feature type="transmembrane region" description="Helical" evidence="6">
    <location>
        <begin position="165"/>
        <end position="184"/>
    </location>
</feature>
<protein>
    <recommendedName>
        <fullName evidence="10">RTA1-domain-containing protein</fullName>
    </recommendedName>
</protein>
<dbReference type="PANTHER" id="PTHR31465:SF1">
    <property type="entry name" value="PROTEIN RTA1-RELATED"/>
    <property type="match status" value="1"/>
</dbReference>
<evidence type="ECO:0008006" key="10">
    <source>
        <dbReference type="Google" id="ProtNLM"/>
    </source>
</evidence>
<feature type="chain" id="PRO_5040234761" description="RTA1-domain-containing protein" evidence="7">
    <location>
        <begin position="23"/>
        <end position="354"/>
    </location>
</feature>
<dbReference type="PANTHER" id="PTHR31465">
    <property type="entry name" value="PROTEIN RTA1-RELATED"/>
    <property type="match status" value="1"/>
</dbReference>
<dbReference type="AlphaFoldDB" id="A0A9P6J4G6"/>
<feature type="region of interest" description="Disordered" evidence="5">
    <location>
        <begin position="332"/>
        <end position="354"/>
    </location>
</feature>
<dbReference type="EMBL" id="JAAAHW010006380">
    <property type="protein sequence ID" value="KAF9962428.1"/>
    <property type="molecule type" value="Genomic_DNA"/>
</dbReference>
<evidence type="ECO:0000313" key="8">
    <source>
        <dbReference type="EMBL" id="KAF9962428.1"/>
    </source>
</evidence>
<comment type="subcellular location">
    <subcellularLocation>
        <location evidence="1">Membrane</location>
        <topology evidence="1">Multi-pass membrane protein</topology>
    </subcellularLocation>
</comment>
<evidence type="ECO:0000313" key="9">
    <source>
        <dbReference type="Proteomes" id="UP000749646"/>
    </source>
</evidence>
<feature type="transmembrane region" description="Helical" evidence="6">
    <location>
        <begin position="204"/>
        <end position="229"/>
    </location>
</feature>
<evidence type="ECO:0000256" key="5">
    <source>
        <dbReference type="SAM" id="MobiDB-lite"/>
    </source>
</evidence>
<name>A0A9P6J4G6_9FUNG</name>
<dbReference type="Pfam" id="PF04479">
    <property type="entry name" value="RTA1"/>
    <property type="match status" value="1"/>
</dbReference>
<reference evidence="8" key="1">
    <citation type="journal article" date="2020" name="Fungal Divers.">
        <title>Resolving the Mortierellaceae phylogeny through synthesis of multi-gene phylogenetics and phylogenomics.</title>
        <authorList>
            <person name="Vandepol N."/>
            <person name="Liber J."/>
            <person name="Desiro A."/>
            <person name="Na H."/>
            <person name="Kennedy M."/>
            <person name="Barry K."/>
            <person name="Grigoriev I.V."/>
            <person name="Miller A.N."/>
            <person name="O'Donnell K."/>
            <person name="Stajich J.E."/>
            <person name="Bonito G."/>
        </authorList>
    </citation>
    <scope>NUCLEOTIDE SEQUENCE</scope>
    <source>
        <strain evidence="8">MES-2147</strain>
    </source>
</reference>
<comment type="caution">
    <text evidence="8">The sequence shown here is derived from an EMBL/GenBank/DDBJ whole genome shotgun (WGS) entry which is preliminary data.</text>
</comment>
<proteinExistence type="predicted"/>
<feature type="signal peptide" evidence="7">
    <location>
        <begin position="1"/>
        <end position="22"/>
    </location>
</feature>
<gene>
    <name evidence="8" type="ORF">BGZ65_009196</name>
</gene>
<evidence type="ECO:0000256" key="1">
    <source>
        <dbReference type="ARBA" id="ARBA00004141"/>
    </source>
</evidence>
<evidence type="ECO:0000256" key="3">
    <source>
        <dbReference type="ARBA" id="ARBA00022989"/>
    </source>
</evidence>
<dbReference type="Proteomes" id="UP000749646">
    <property type="component" value="Unassembled WGS sequence"/>
</dbReference>
<feature type="transmembrane region" description="Helical" evidence="6">
    <location>
        <begin position="250"/>
        <end position="274"/>
    </location>
</feature>
<keyword evidence="3 6" id="KW-1133">Transmembrane helix</keyword>
<accession>A0A9P6J4G6</accession>
<dbReference type="GO" id="GO:0016020">
    <property type="term" value="C:membrane"/>
    <property type="evidence" value="ECO:0007669"/>
    <property type="project" value="UniProtKB-SubCell"/>
</dbReference>
<keyword evidence="4 6" id="KW-0472">Membrane</keyword>
<feature type="transmembrane region" description="Helical" evidence="6">
    <location>
        <begin position="294"/>
        <end position="318"/>
    </location>
</feature>
<evidence type="ECO:0000256" key="2">
    <source>
        <dbReference type="ARBA" id="ARBA00022692"/>
    </source>
</evidence>
<organism evidence="8 9">
    <name type="scientific">Modicella reniformis</name>
    <dbReference type="NCBI Taxonomy" id="1440133"/>
    <lineage>
        <taxon>Eukaryota</taxon>
        <taxon>Fungi</taxon>
        <taxon>Fungi incertae sedis</taxon>
        <taxon>Mucoromycota</taxon>
        <taxon>Mortierellomycotina</taxon>
        <taxon>Mortierellomycetes</taxon>
        <taxon>Mortierellales</taxon>
        <taxon>Mortierellaceae</taxon>
        <taxon>Modicella</taxon>
    </lineage>
</organism>
<sequence length="354" mass="39210">MSSRRVLLLLVQALLIWDAVLAQSPTTNTTNPASGNQRKRSSIMKYEPSVPGNIIFGGLYMILGLIFSYHVYKNSDKWAICLPIGAIASSLGFFIKITIDPMNLKLMTYIIQNAFIVISPTAFLAFNYMLYGRFITAIDPKFDIHNIKAGSKMEKSRFSFIPPRIVGRTFVWSDIITFLIQMAAGGLQAGGGTKGDAKMSELGFNLFLAAVIIQGISYCLFTVLLLVAVKKLIEERRKSPSMRGNGWMGLDSRTTLIVAQLFVSSIFIIIRSIFRIVEYAGGYDGYLANEEVYLFVLDAAPLVIAIGVFAFIWPPVLLSTIAAQTRQAEQNYSMETTSSAPIPIGQRSDHMRLV</sequence>
<evidence type="ECO:0000256" key="4">
    <source>
        <dbReference type="ARBA" id="ARBA00023136"/>
    </source>
</evidence>
<feature type="transmembrane region" description="Helical" evidence="6">
    <location>
        <begin position="109"/>
        <end position="131"/>
    </location>
</feature>
<dbReference type="InterPro" id="IPR007568">
    <property type="entry name" value="RTA1"/>
</dbReference>
<feature type="transmembrane region" description="Helical" evidence="6">
    <location>
        <begin position="79"/>
        <end position="97"/>
    </location>
</feature>
<keyword evidence="7" id="KW-0732">Signal</keyword>